<accession>A0ABQ4BTI1</accession>
<dbReference type="InterPro" id="IPR041698">
    <property type="entry name" value="Methyltransf_25"/>
</dbReference>
<dbReference type="CDD" id="cd02440">
    <property type="entry name" value="AdoMet_MTases"/>
    <property type="match status" value="1"/>
</dbReference>
<dbReference type="Gene3D" id="3.40.50.150">
    <property type="entry name" value="Vaccinia Virus protein VP39"/>
    <property type="match status" value="1"/>
</dbReference>
<dbReference type="Pfam" id="PF13649">
    <property type="entry name" value="Methyltransf_25"/>
    <property type="match status" value="1"/>
</dbReference>
<dbReference type="Proteomes" id="UP000624709">
    <property type="component" value="Unassembled WGS sequence"/>
</dbReference>
<comment type="caution">
    <text evidence="3">The sequence shown here is derived from an EMBL/GenBank/DDBJ whole genome shotgun (WGS) entry which is preliminary data.</text>
</comment>
<organism evidence="3 4">
    <name type="scientific">Actinoplanes palleronii</name>
    <dbReference type="NCBI Taxonomy" id="113570"/>
    <lineage>
        <taxon>Bacteria</taxon>
        <taxon>Bacillati</taxon>
        <taxon>Actinomycetota</taxon>
        <taxon>Actinomycetes</taxon>
        <taxon>Micromonosporales</taxon>
        <taxon>Micromonosporaceae</taxon>
        <taxon>Actinoplanes</taxon>
    </lineage>
</organism>
<reference evidence="3 4" key="1">
    <citation type="submission" date="2021-01" db="EMBL/GenBank/DDBJ databases">
        <title>Whole genome shotgun sequence of Actinoplanes palleronii NBRC 14916.</title>
        <authorList>
            <person name="Komaki H."/>
            <person name="Tamura T."/>
        </authorList>
    </citation>
    <scope>NUCLEOTIDE SEQUENCE [LARGE SCALE GENOMIC DNA]</scope>
    <source>
        <strain evidence="3 4">NBRC 14916</strain>
    </source>
</reference>
<evidence type="ECO:0000313" key="4">
    <source>
        <dbReference type="Proteomes" id="UP000624709"/>
    </source>
</evidence>
<evidence type="ECO:0000256" key="1">
    <source>
        <dbReference type="ARBA" id="ARBA00022679"/>
    </source>
</evidence>
<dbReference type="SUPFAM" id="SSF53335">
    <property type="entry name" value="S-adenosyl-L-methionine-dependent methyltransferases"/>
    <property type="match status" value="1"/>
</dbReference>
<keyword evidence="4" id="KW-1185">Reference proteome</keyword>
<dbReference type="EMBL" id="BOMS01000201">
    <property type="protein sequence ID" value="GIE73979.1"/>
    <property type="molecule type" value="Genomic_DNA"/>
</dbReference>
<protein>
    <recommendedName>
        <fullName evidence="2">Methyltransferase domain-containing protein</fullName>
    </recommendedName>
</protein>
<dbReference type="PANTHER" id="PTHR43861">
    <property type="entry name" value="TRANS-ACONITATE 2-METHYLTRANSFERASE-RELATED"/>
    <property type="match status" value="1"/>
</dbReference>
<evidence type="ECO:0000313" key="3">
    <source>
        <dbReference type="EMBL" id="GIE73979.1"/>
    </source>
</evidence>
<proteinExistence type="predicted"/>
<gene>
    <name evidence="3" type="ORF">Apa02nite_100870</name>
</gene>
<keyword evidence="1" id="KW-0808">Transferase</keyword>
<evidence type="ECO:0000259" key="2">
    <source>
        <dbReference type="Pfam" id="PF13649"/>
    </source>
</evidence>
<dbReference type="InterPro" id="IPR029063">
    <property type="entry name" value="SAM-dependent_MTases_sf"/>
</dbReference>
<dbReference type="RefSeq" id="WP_203831514.1">
    <property type="nucleotide sequence ID" value="NZ_BAAATY010000085.1"/>
</dbReference>
<name>A0ABQ4BTI1_9ACTN</name>
<sequence>MQTNEPYYRRDLAYVFDQGYGFHAEACAPGILALLEDVRARDGVVLEIGCGSGLLTKRLVEAGHRVIATDASPAMLDLTRSAVGGAEDIRTLILPDDPIPAVDAIVGIGHALNYLADPAAVRRGLVALADALVPGGVLAVDLCDLEWGTARRGAMGQGRVGDDWAIVTTFSQPTPERFDRDLTTFVRNADGSYRREDEHHGNVLIDTSSVPALLRERGVTATIGGSFNDNTHPLPVGLRSIIGHR</sequence>
<feature type="domain" description="Methyltransferase" evidence="2">
    <location>
        <begin position="45"/>
        <end position="136"/>
    </location>
</feature>